<proteinExistence type="inferred from homology"/>
<keyword evidence="3" id="KW-0560">Oxidoreductase</keyword>
<evidence type="ECO:0000313" key="9">
    <source>
        <dbReference type="Proteomes" id="UP000005561"/>
    </source>
</evidence>
<dbReference type="PIRSF" id="PIRSF000097">
    <property type="entry name" value="AKR"/>
    <property type="match status" value="1"/>
</dbReference>
<dbReference type="GO" id="GO:0016616">
    <property type="term" value="F:oxidoreductase activity, acting on the CH-OH group of donors, NAD or NADP as acceptor"/>
    <property type="evidence" value="ECO:0007669"/>
    <property type="project" value="UniProtKB-ARBA"/>
</dbReference>
<dbReference type="PANTHER" id="PTHR43827:SF3">
    <property type="entry name" value="NADP-DEPENDENT OXIDOREDUCTASE DOMAIN-CONTAINING PROTEIN"/>
    <property type="match status" value="1"/>
</dbReference>
<feature type="binding site" evidence="5">
    <location>
        <position position="107"/>
    </location>
    <ligand>
        <name>substrate</name>
    </ligand>
</feature>
<dbReference type="STRING" id="168384.SAMN05660368_01061"/>
<protein>
    <submittedName>
        <fullName evidence="8">Oxidoreductase, aldo/keto reductase family protein</fullName>
    </submittedName>
</protein>
<dbReference type="FunFam" id="3.20.20.100:FF:000015">
    <property type="entry name" value="Oxidoreductase, aldo/keto reductase family"/>
    <property type="match status" value="1"/>
</dbReference>
<dbReference type="EMBL" id="ACCL02000007">
    <property type="protein sequence ID" value="EET61087.1"/>
    <property type="molecule type" value="Genomic_DNA"/>
</dbReference>
<dbReference type="InterPro" id="IPR036812">
    <property type="entry name" value="NAD(P)_OxRdtase_dom_sf"/>
</dbReference>
<evidence type="ECO:0000256" key="1">
    <source>
        <dbReference type="ARBA" id="ARBA00007905"/>
    </source>
</evidence>
<reference evidence="8" key="1">
    <citation type="submission" date="2009-07" db="EMBL/GenBank/DDBJ databases">
        <authorList>
            <person name="Weinstock G."/>
            <person name="Sodergren E."/>
            <person name="Clifton S."/>
            <person name="Fulton L."/>
            <person name="Fulton B."/>
            <person name="Courtney L."/>
            <person name="Fronick C."/>
            <person name="Harrison M."/>
            <person name="Strong C."/>
            <person name="Farmer C."/>
            <person name="Delahaunty K."/>
            <person name="Markovic C."/>
            <person name="Hall O."/>
            <person name="Minx P."/>
            <person name="Tomlinson C."/>
            <person name="Mitreva M."/>
            <person name="Nelson J."/>
            <person name="Hou S."/>
            <person name="Wollam A."/>
            <person name="Pepin K.H."/>
            <person name="Johnson M."/>
            <person name="Bhonagiri V."/>
            <person name="Nash W.E."/>
            <person name="Warren W."/>
            <person name="Chinwalla A."/>
            <person name="Mardis E.R."/>
            <person name="Wilson R.K."/>
        </authorList>
    </citation>
    <scope>NUCLEOTIDE SEQUENCE [LARGE SCALE GENOMIC DNA]</scope>
    <source>
        <strain evidence="8">DSM 14469</strain>
    </source>
</reference>
<dbReference type="eggNOG" id="COG0656">
    <property type="taxonomic scope" value="Bacteria"/>
</dbReference>
<organism evidence="8 9">
    <name type="scientific">Marvinbryantia formatexigens DSM 14469</name>
    <dbReference type="NCBI Taxonomy" id="478749"/>
    <lineage>
        <taxon>Bacteria</taxon>
        <taxon>Bacillati</taxon>
        <taxon>Bacillota</taxon>
        <taxon>Clostridia</taxon>
        <taxon>Lachnospirales</taxon>
        <taxon>Lachnospiraceae</taxon>
        <taxon>Marvinbryantia</taxon>
    </lineage>
</organism>
<evidence type="ECO:0000256" key="3">
    <source>
        <dbReference type="ARBA" id="ARBA00023002"/>
    </source>
</evidence>
<dbReference type="InterPro" id="IPR023210">
    <property type="entry name" value="NADP_OxRdtase_dom"/>
</dbReference>
<dbReference type="PANTHER" id="PTHR43827">
    <property type="entry name" value="2,5-DIKETO-D-GLUCONIC ACID REDUCTASE"/>
    <property type="match status" value="1"/>
</dbReference>
<keyword evidence="2" id="KW-0521">NADP</keyword>
<feature type="active site" description="Proton donor" evidence="4">
    <location>
        <position position="49"/>
    </location>
</feature>
<dbReference type="PROSITE" id="PS00062">
    <property type="entry name" value="ALDOKETO_REDUCTASE_2"/>
    <property type="match status" value="1"/>
</dbReference>
<evidence type="ECO:0000256" key="4">
    <source>
        <dbReference type="PIRSR" id="PIRSR000097-1"/>
    </source>
</evidence>
<sequence length="283" mass="32385">MEYLSLKNGVKMPLVGYGVADIRDEARCGALLAEALAAGYRMIDTAAAYENEKAVGNAVKKSGIPREELFLTTKIWIQDYGYEKAKRAFQKSLERLGTDYIDLYLIHQPIGDIHETWRAVEEMYRKGYARAVGVSNFEMGKVAEVSVFHSQMPYVNQIEMNLLCQQKELLQYLKENGIAAEAWGVFARGTMGILEEPVIRKLGRKHKKTPAQIILRWMTQREVPVLIQSENGVHMRENLDIFDFRLEEEELEQIAELDLERSVYLNYSLPETVARLGTARFNT</sequence>
<dbReference type="Proteomes" id="UP000005561">
    <property type="component" value="Unassembled WGS sequence"/>
</dbReference>
<dbReference type="PRINTS" id="PR00069">
    <property type="entry name" value="ALDKETRDTASE"/>
</dbReference>
<dbReference type="OrthoDB" id="9804790at2"/>
<dbReference type="Gene3D" id="3.20.20.100">
    <property type="entry name" value="NADP-dependent oxidoreductase domain"/>
    <property type="match status" value="1"/>
</dbReference>
<evidence type="ECO:0000313" key="8">
    <source>
        <dbReference type="EMBL" id="EET61087.1"/>
    </source>
</evidence>
<dbReference type="SUPFAM" id="SSF51430">
    <property type="entry name" value="NAD(P)-linked oxidoreductase"/>
    <property type="match status" value="1"/>
</dbReference>
<name>C6LDN3_9FIRM</name>
<dbReference type="AlphaFoldDB" id="C6LDN3"/>
<evidence type="ECO:0000256" key="2">
    <source>
        <dbReference type="ARBA" id="ARBA00022857"/>
    </source>
</evidence>
<dbReference type="InterPro" id="IPR018170">
    <property type="entry name" value="Aldo/ket_reductase_CS"/>
</dbReference>
<dbReference type="Pfam" id="PF00248">
    <property type="entry name" value="Aldo_ket_red"/>
    <property type="match status" value="1"/>
</dbReference>
<keyword evidence="9" id="KW-1185">Reference proteome</keyword>
<comment type="similarity">
    <text evidence="1">Belongs to the aldo/keto reductase family.</text>
</comment>
<evidence type="ECO:0000256" key="5">
    <source>
        <dbReference type="PIRSR" id="PIRSR000097-2"/>
    </source>
</evidence>
<feature type="site" description="Lowers pKa of active site Tyr" evidence="6">
    <location>
        <position position="74"/>
    </location>
</feature>
<feature type="domain" description="NADP-dependent oxidoreductase" evidence="7">
    <location>
        <begin position="30"/>
        <end position="258"/>
    </location>
</feature>
<evidence type="ECO:0000256" key="6">
    <source>
        <dbReference type="PIRSR" id="PIRSR000097-3"/>
    </source>
</evidence>
<dbReference type="RefSeq" id="WP_006861525.1">
    <property type="nucleotide sequence ID" value="NZ_ACCL02000007.1"/>
</dbReference>
<dbReference type="InterPro" id="IPR020471">
    <property type="entry name" value="AKR"/>
</dbReference>
<accession>C6LDN3</accession>
<gene>
    <name evidence="8" type="ORF">BRYFOR_06731</name>
</gene>
<evidence type="ECO:0000259" key="7">
    <source>
        <dbReference type="Pfam" id="PF00248"/>
    </source>
</evidence>
<comment type="caution">
    <text evidence="8">The sequence shown here is derived from an EMBL/GenBank/DDBJ whole genome shotgun (WGS) entry which is preliminary data.</text>
</comment>